<feature type="region of interest" description="Disordered" evidence="1">
    <location>
        <begin position="69"/>
        <end position="112"/>
    </location>
</feature>
<comment type="caution">
    <text evidence="2">The sequence shown here is derived from an EMBL/GenBank/DDBJ whole genome shotgun (WGS) entry which is preliminary data.</text>
</comment>
<organism evidence="2 3">
    <name type="scientific">Tetracentron sinense</name>
    <name type="common">Spur-leaf</name>
    <dbReference type="NCBI Taxonomy" id="13715"/>
    <lineage>
        <taxon>Eukaryota</taxon>
        <taxon>Viridiplantae</taxon>
        <taxon>Streptophyta</taxon>
        <taxon>Embryophyta</taxon>
        <taxon>Tracheophyta</taxon>
        <taxon>Spermatophyta</taxon>
        <taxon>Magnoliopsida</taxon>
        <taxon>Trochodendrales</taxon>
        <taxon>Trochodendraceae</taxon>
        <taxon>Tetracentron</taxon>
    </lineage>
</organism>
<protein>
    <submittedName>
        <fullName evidence="2">Uncharacterized protein</fullName>
    </submittedName>
</protein>
<feature type="region of interest" description="Disordered" evidence="1">
    <location>
        <begin position="1"/>
        <end position="28"/>
    </location>
</feature>
<feature type="compositionally biased region" description="Low complexity" evidence="1">
    <location>
        <begin position="1"/>
        <end position="16"/>
    </location>
</feature>
<gene>
    <name evidence="2" type="ORF">HHK36_016580</name>
</gene>
<evidence type="ECO:0000313" key="3">
    <source>
        <dbReference type="Proteomes" id="UP000655225"/>
    </source>
</evidence>
<name>A0A834Z0Z9_TETSI</name>
<feature type="compositionally biased region" description="Basic and acidic residues" evidence="1">
    <location>
        <begin position="97"/>
        <end position="111"/>
    </location>
</feature>
<feature type="compositionally biased region" description="Polar residues" evidence="1">
    <location>
        <begin position="75"/>
        <end position="88"/>
    </location>
</feature>
<accession>A0A834Z0Z9</accession>
<keyword evidence="3" id="KW-1185">Reference proteome</keyword>
<dbReference type="EMBL" id="JABCRI010000011">
    <property type="protein sequence ID" value="KAF8397660.1"/>
    <property type="molecule type" value="Genomic_DNA"/>
</dbReference>
<dbReference type="Proteomes" id="UP000655225">
    <property type="component" value="Unassembled WGS sequence"/>
</dbReference>
<proteinExistence type="predicted"/>
<evidence type="ECO:0000313" key="2">
    <source>
        <dbReference type="EMBL" id="KAF8397660.1"/>
    </source>
</evidence>
<reference evidence="2 3" key="1">
    <citation type="submission" date="2020-04" db="EMBL/GenBank/DDBJ databases">
        <title>Plant Genome Project.</title>
        <authorList>
            <person name="Zhang R.-G."/>
        </authorList>
    </citation>
    <scope>NUCLEOTIDE SEQUENCE [LARGE SCALE GENOMIC DNA]</scope>
    <source>
        <strain evidence="2">YNK0</strain>
        <tissue evidence="2">Leaf</tissue>
    </source>
</reference>
<sequence>MAAASESDSAAASSSSKEAEKPRYVCQRSKKSEAKTYGITVLFAVSLAAVCRIRTEDIAHQLIYQTKHLVAHPSTRGNKNSTGATATVESRGKRPQQKKEREGQAESHPDESLQILDSYSESSDNECGEVLDMSQLRSKAIVQIKVDEVVVPVYMVLVVSVEVV</sequence>
<dbReference type="AlphaFoldDB" id="A0A834Z0Z9"/>
<evidence type="ECO:0000256" key="1">
    <source>
        <dbReference type="SAM" id="MobiDB-lite"/>
    </source>
</evidence>